<proteinExistence type="predicted"/>
<dbReference type="SUPFAM" id="SSF47413">
    <property type="entry name" value="lambda repressor-like DNA-binding domains"/>
    <property type="match status" value="1"/>
</dbReference>
<dbReference type="GO" id="GO:0005829">
    <property type="term" value="C:cytosol"/>
    <property type="evidence" value="ECO:0007669"/>
    <property type="project" value="TreeGrafter"/>
</dbReference>
<evidence type="ECO:0000256" key="2">
    <source>
        <dbReference type="ARBA" id="ARBA00023125"/>
    </source>
</evidence>
<dbReference type="InterPro" id="IPR001387">
    <property type="entry name" value="Cro/C1-type_HTH"/>
</dbReference>
<dbReference type="SMART" id="SM00530">
    <property type="entry name" value="HTH_XRE"/>
    <property type="match status" value="1"/>
</dbReference>
<feature type="domain" description="HTH cro/C1-type" evidence="4">
    <location>
        <begin position="12"/>
        <end position="66"/>
    </location>
</feature>
<dbReference type="CDD" id="cd00093">
    <property type="entry name" value="HTH_XRE"/>
    <property type="match status" value="1"/>
</dbReference>
<dbReference type="Proteomes" id="UP000095673">
    <property type="component" value="Unassembled WGS sequence"/>
</dbReference>
<evidence type="ECO:0000313" key="5">
    <source>
        <dbReference type="EMBL" id="CUM95400.1"/>
    </source>
</evidence>
<keyword evidence="1" id="KW-0805">Transcription regulation</keyword>
<dbReference type="PANTHER" id="PTHR46797">
    <property type="entry name" value="HTH-TYPE TRANSCRIPTIONAL REGULATOR"/>
    <property type="match status" value="1"/>
</dbReference>
<dbReference type="GO" id="GO:0003677">
    <property type="term" value="F:DNA binding"/>
    <property type="evidence" value="ECO:0007669"/>
    <property type="project" value="UniProtKB-KW"/>
</dbReference>
<keyword evidence="2" id="KW-0238">DNA-binding</keyword>
<dbReference type="EMBL" id="CYXM01000005">
    <property type="protein sequence ID" value="CUM95400.1"/>
    <property type="molecule type" value="Genomic_DNA"/>
</dbReference>
<evidence type="ECO:0000256" key="1">
    <source>
        <dbReference type="ARBA" id="ARBA00023015"/>
    </source>
</evidence>
<evidence type="ECO:0000256" key="3">
    <source>
        <dbReference type="ARBA" id="ARBA00023163"/>
    </source>
</evidence>
<keyword evidence="3" id="KW-0804">Transcription</keyword>
<dbReference type="AlphaFoldDB" id="A0A173SYX8"/>
<dbReference type="GO" id="GO:0003700">
    <property type="term" value="F:DNA-binding transcription factor activity"/>
    <property type="evidence" value="ECO:0007669"/>
    <property type="project" value="TreeGrafter"/>
</dbReference>
<evidence type="ECO:0000313" key="6">
    <source>
        <dbReference type="Proteomes" id="UP000095673"/>
    </source>
</evidence>
<evidence type="ECO:0000259" key="4">
    <source>
        <dbReference type="PROSITE" id="PS50943"/>
    </source>
</evidence>
<gene>
    <name evidence="5" type="ORF">ERS852580_01301</name>
</gene>
<dbReference type="RefSeq" id="WP_055195751.1">
    <property type="nucleotide sequence ID" value="NZ_CP143947.1"/>
</dbReference>
<dbReference type="Gene3D" id="1.10.260.40">
    <property type="entry name" value="lambda repressor-like DNA-binding domains"/>
    <property type="match status" value="1"/>
</dbReference>
<dbReference type="InterPro" id="IPR010982">
    <property type="entry name" value="Lambda_DNA-bd_dom_sf"/>
</dbReference>
<dbReference type="PROSITE" id="PS50943">
    <property type="entry name" value="HTH_CROC1"/>
    <property type="match status" value="1"/>
</dbReference>
<sequence>MQDIKQNLADAIRKSRTELGLSQEKLAEILGFDSRTILNIENGRGNPKFEKLYPLVRHLNISADRIFYPESVTPQPNLQKLFIMLNDCTEQEVAELLPAVHYLLALMRKRDNSEQ</sequence>
<organism evidence="5 6">
    <name type="scientific">Agathobacter rectalis</name>
    <dbReference type="NCBI Taxonomy" id="39491"/>
    <lineage>
        <taxon>Bacteria</taxon>
        <taxon>Bacillati</taxon>
        <taxon>Bacillota</taxon>
        <taxon>Clostridia</taxon>
        <taxon>Lachnospirales</taxon>
        <taxon>Lachnospiraceae</taxon>
        <taxon>Agathobacter</taxon>
    </lineage>
</organism>
<dbReference type="PANTHER" id="PTHR46797:SF23">
    <property type="entry name" value="HTH-TYPE TRANSCRIPTIONAL REGULATOR SUTR"/>
    <property type="match status" value="1"/>
</dbReference>
<dbReference type="Pfam" id="PF01381">
    <property type="entry name" value="HTH_3"/>
    <property type="match status" value="1"/>
</dbReference>
<protein>
    <submittedName>
        <fullName evidence="5">Transcriptional repressor DicA</fullName>
    </submittedName>
</protein>
<name>A0A173SYX8_9FIRM</name>
<dbReference type="InterPro" id="IPR050807">
    <property type="entry name" value="TransReg_Diox_bact_type"/>
</dbReference>
<dbReference type="OrthoDB" id="9798912at2"/>
<reference evidence="5 6" key="1">
    <citation type="submission" date="2015-09" db="EMBL/GenBank/DDBJ databases">
        <authorList>
            <consortium name="Pathogen Informatics"/>
        </authorList>
    </citation>
    <scope>NUCLEOTIDE SEQUENCE [LARGE SCALE GENOMIC DNA]</scope>
    <source>
        <strain evidence="5 6">2789STDY5834968</strain>
    </source>
</reference>
<accession>A0A173SYX8</accession>